<dbReference type="Gene3D" id="1.50.10.10">
    <property type="match status" value="1"/>
</dbReference>
<dbReference type="GO" id="GO:0033926">
    <property type="term" value="F:endo-alpha-N-acetylgalactosaminidase activity"/>
    <property type="evidence" value="ECO:0007669"/>
    <property type="project" value="UniProtKB-UniRule"/>
</dbReference>
<dbReference type="EMBL" id="CAEKDK010000002">
    <property type="protein sequence ID" value="CAB4268707.1"/>
    <property type="molecule type" value="Genomic_DNA"/>
</dbReference>
<reference evidence="7 8" key="1">
    <citation type="submission" date="2020-05" db="EMBL/GenBank/DDBJ databases">
        <authorList>
            <person name="Campoy J."/>
            <person name="Schneeberger K."/>
            <person name="Spophaly S."/>
        </authorList>
    </citation>
    <scope>NUCLEOTIDE SEQUENCE [LARGE SCALE GENOMIC DNA]</scope>
    <source>
        <strain evidence="7">PruArmRojPasFocal</strain>
    </source>
</reference>
<dbReference type="SUPFAM" id="SSF48208">
    <property type="entry name" value="Six-hairpin glycosidases"/>
    <property type="match status" value="1"/>
</dbReference>
<evidence type="ECO:0000256" key="2">
    <source>
        <dbReference type="ARBA" id="ARBA00007671"/>
    </source>
</evidence>
<dbReference type="FunFam" id="1.50.10.10:FF:000001">
    <property type="entry name" value="probable alkaline/neutral invertase B"/>
    <property type="match status" value="1"/>
</dbReference>
<dbReference type="GO" id="GO:0004575">
    <property type="term" value="F:sucrose alpha-glucosidase activity"/>
    <property type="evidence" value="ECO:0007669"/>
    <property type="project" value="TreeGrafter"/>
</dbReference>
<keyword evidence="4 6" id="KW-0119">Carbohydrate metabolism</keyword>
<dbReference type="Proteomes" id="UP000507222">
    <property type="component" value="Unassembled WGS sequence"/>
</dbReference>
<dbReference type="PANTHER" id="PTHR31916:SF40">
    <property type="entry name" value="ALKALINE_NEUTRAL INVERTASE B-RELATED"/>
    <property type="match status" value="1"/>
</dbReference>
<dbReference type="InterPro" id="IPR008928">
    <property type="entry name" value="6-hairpin_glycosidase_sf"/>
</dbReference>
<evidence type="ECO:0000256" key="3">
    <source>
        <dbReference type="ARBA" id="ARBA00022801"/>
    </source>
</evidence>
<evidence type="ECO:0000256" key="5">
    <source>
        <dbReference type="ARBA" id="ARBA00023295"/>
    </source>
</evidence>
<dbReference type="GO" id="GO:0005987">
    <property type="term" value="P:sucrose catabolic process"/>
    <property type="evidence" value="ECO:0007669"/>
    <property type="project" value="TreeGrafter"/>
</dbReference>
<evidence type="ECO:0000313" key="8">
    <source>
        <dbReference type="Proteomes" id="UP000507222"/>
    </source>
</evidence>
<protein>
    <recommendedName>
        <fullName evidence="6">Alkaline/neutral invertase</fullName>
        <ecNumber evidence="6">3.2.1.26</ecNumber>
    </recommendedName>
</protein>
<comment type="similarity">
    <text evidence="2 6">Belongs to the glycosyl hydrolase 100 family.</text>
</comment>
<gene>
    <name evidence="7" type="ORF">CURHAP_LOCUS12879</name>
</gene>
<comment type="function">
    <text evidence="6">Invertase that cleaves sucrose into glucose and fructose.</text>
</comment>
<dbReference type="PANTHER" id="PTHR31916">
    <property type="match status" value="1"/>
</dbReference>
<evidence type="ECO:0000256" key="1">
    <source>
        <dbReference type="ARBA" id="ARBA00000094"/>
    </source>
</evidence>
<comment type="catalytic activity">
    <reaction evidence="1 6">
        <text>Hydrolysis of terminal non-reducing beta-D-fructofuranoside residues in beta-D-fructofuranosides.</text>
        <dbReference type="EC" id="3.2.1.26"/>
    </reaction>
</comment>
<dbReference type="EC" id="3.2.1.26" evidence="6"/>
<evidence type="ECO:0000313" key="7">
    <source>
        <dbReference type="EMBL" id="CAB4268707.1"/>
    </source>
</evidence>
<dbReference type="Pfam" id="PF12899">
    <property type="entry name" value="Glyco_hydro_100"/>
    <property type="match status" value="2"/>
</dbReference>
<dbReference type="AlphaFoldDB" id="A0A6J5TZJ0"/>
<keyword evidence="5 6" id="KW-0326">Glycosidase</keyword>
<organism evidence="7 8">
    <name type="scientific">Prunus armeniaca</name>
    <name type="common">Apricot</name>
    <name type="synonym">Armeniaca vulgaris</name>
    <dbReference type="NCBI Taxonomy" id="36596"/>
    <lineage>
        <taxon>Eukaryota</taxon>
        <taxon>Viridiplantae</taxon>
        <taxon>Streptophyta</taxon>
        <taxon>Embryophyta</taxon>
        <taxon>Tracheophyta</taxon>
        <taxon>Spermatophyta</taxon>
        <taxon>Magnoliopsida</taxon>
        <taxon>eudicotyledons</taxon>
        <taxon>Gunneridae</taxon>
        <taxon>Pentapetalae</taxon>
        <taxon>rosids</taxon>
        <taxon>fabids</taxon>
        <taxon>Rosales</taxon>
        <taxon>Rosaceae</taxon>
        <taxon>Amygdaloideae</taxon>
        <taxon>Amygdaleae</taxon>
        <taxon>Prunus</taxon>
    </lineage>
</organism>
<keyword evidence="3 6" id="KW-0378">Hydrolase</keyword>
<accession>A0A6J5TZJ0</accession>
<sequence length="519" mass="59270">MSIPNSDMSQNGNIRHVDALCSVAEIEEIDFSKLLDRPSFLNMERKRSFDERTSFIGTPRSLTGFEPHPMVAEAWETLRRSLVFFRGQPVGTIAATDTSEEKLNYDQVFVRDFVPSGLAFLMNGEPEIVKNFILKTLRLQSWEKKIDRFHLGEGVMPASFKVLHDPVRNSETLIADFGESAIGRVAPVDSGFWWIILLRAYTKSTGDSSLAELPECQKGMRLILSLCLSEGFDTFPTLLCADGCCMIDRRMGVYGYPIEIQALFFMALRCALLLLKQDDEGKEFVERIVKRLHALSYHMRSYFWLDFKQLNDIYRYKTEEYSHTAVNKFNVIPDSLPDWVFDFMPTRGGYFIGNVSPARMDFRWFCLGNCIAILSSLATPEQSMAIMDLIESRWKELAGEMPLKAATQKILDGATTRRVLASAVMASHCCMHQDWRPQIARRAIELAESRLLKDNWPEYYDGKLGRYVGKQARKFQTWSVAGYLGSKDDVGRSVSFGYDSARGDRQMKPVMKRSNSWTC</sequence>
<dbReference type="InterPro" id="IPR024746">
    <property type="entry name" value="Glyco_hydro_100"/>
</dbReference>
<evidence type="ECO:0000256" key="6">
    <source>
        <dbReference type="RuleBase" id="RU367047"/>
    </source>
</evidence>
<name>A0A6J5TZJ0_PRUAR</name>
<evidence type="ECO:0000256" key="4">
    <source>
        <dbReference type="ARBA" id="ARBA00023277"/>
    </source>
</evidence>
<dbReference type="InterPro" id="IPR012341">
    <property type="entry name" value="6hp_glycosidase-like_sf"/>
</dbReference>
<proteinExistence type="inferred from homology"/>